<keyword evidence="1" id="KW-0175">Coiled coil</keyword>
<evidence type="ECO:0000256" key="1">
    <source>
        <dbReference type="SAM" id="Coils"/>
    </source>
</evidence>
<dbReference type="RefSeq" id="XP_009262481.1">
    <property type="nucleotide sequence ID" value="XM_009264206.1"/>
</dbReference>
<dbReference type="GO" id="GO:0046983">
    <property type="term" value="F:protein dimerization activity"/>
    <property type="evidence" value="ECO:0007669"/>
    <property type="project" value="InterPro"/>
</dbReference>
<dbReference type="KEGG" id="fpu:FPSE_11089"/>
<accession>K3V9Q0</accession>
<dbReference type="Gene3D" id="4.10.280.10">
    <property type="entry name" value="Helix-loop-helix DNA-binding domain"/>
    <property type="match status" value="1"/>
</dbReference>
<dbReference type="EMBL" id="AFNW01000391">
    <property type="protein sequence ID" value="EKJ68738.1"/>
    <property type="molecule type" value="Genomic_DNA"/>
</dbReference>
<dbReference type="SUPFAM" id="SSF47459">
    <property type="entry name" value="HLH, helix-loop-helix DNA-binding domain"/>
    <property type="match status" value="1"/>
</dbReference>
<protein>
    <recommendedName>
        <fullName evidence="4">BHLH domain-containing protein</fullName>
    </recommendedName>
</protein>
<name>K3V9Q0_FUSPC</name>
<dbReference type="AlphaFoldDB" id="K3V9Q0"/>
<dbReference type="OrthoDB" id="3542681at2759"/>
<evidence type="ECO:0008006" key="4">
    <source>
        <dbReference type="Google" id="ProtNLM"/>
    </source>
</evidence>
<feature type="coiled-coil region" evidence="1">
    <location>
        <begin position="221"/>
        <end position="248"/>
    </location>
</feature>
<keyword evidence="3" id="KW-1185">Reference proteome</keyword>
<dbReference type="HOGENOM" id="CLU_1111460_0_0_1"/>
<dbReference type="eggNOG" id="ENOG502T51S">
    <property type="taxonomic scope" value="Eukaryota"/>
</dbReference>
<organism evidence="2 3">
    <name type="scientific">Fusarium pseudograminearum (strain CS3096)</name>
    <name type="common">Wheat and barley crown-rot fungus</name>
    <dbReference type="NCBI Taxonomy" id="1028729"/>
    <lineage>
        <taxon>Eukaryota</taxon>
        <taxon>Fungi</taxon>
        <taxon>Dikarya</taxon>
        <taxon>Ascomycota</taxon>
        <taxon>Pezizomycotina</taxon>
        <taxon>Sordariomycetes</taxon>
        <taxon>Hypocreomycetidae</taxon>
        <taxon>Hypocreales</taxon>
        <taxon>Nectriaceae</taxon>
        <taxon>Fusarium</taxon>
    </lineage>
</organism>
<dbReference type="InterPro" id="IPR036638">
    <property type="entry name" value="HLH_DNA-bd_sf"/>
</dbReference>
<dbReference type="GeneID" id="20369706"/>
<gene>
    <name evidence="2" type="ORF">FPSE_11089</name>
</gene>
<evidence type="ECO:0000313" key="3">
    <source>
        <dbReference type="Proteomes" id="UP000007978"/>
    </source>
</evidence>
<evidence type="ECO:0000313" key="2">
    <source>
        <dbReference type="EMBL" id="EKJ68738.1"/>
    </source>
</evidence>
<sequence>MATSDSTSDTRDLFWSLTHSQGKVPLDRIRNASDQASSFVLSSPGLPGTIALDTSSNSNLPSLPQWLDSIRDGYDISYNGPLCENSQCGSSGSVDHLNDTKDTSSLNFQSTLVREASIEPPGGGTGATYNLHDLGKESPEVKLRSASRKPKRTRQRISVAVNVQRARNCHNNIEKKYRARLKQGFERLLAVLYTSMPLTSLIGNESKSLDAGYCYSRGEVLDAAMQRILALEEDNRRLTCRLLELSEALN</sequence>
<comment type="caution">
    <text evidence="2">The sequence shown here is derived from an EMBL/GenBank/DDBJ whole genome shotgun (WGS) entry which is preliminary data.</text>
</comment>
<reference evidence="2 3" key="1">
    <citation type="journal article" date="2012" name="PLoS Pathog.">
        <title>Comparative pathogenomics reveals horizontally acquired novel virulence genes in fungi infecting cereal hosts.</title>
        <authorList>
            <person name="Gardiner D.M."/>
            <person name="McDonald M.C."/>
            <person name="Covarelli L."/>
            <person name="Solomon P.S."/>
            <person name="Rusu A.G."/>
            <person name="Marshall M."/>
            <person name="Kazan K."/>
            <person name="Chakraborty S."/>
            <person name="McDonald B.A."/>
            <person name="Manners J.M."/>
        </authorList>
    </citation>
    <scope>NUCLEOTIDE SEQUENCE [LARGE SCALE GENOMIC DNA]</scope>
    <source>
        <strain evidence="2 3">CS3096</strain>
    </source>
</reference>
<dbReference type="Proteomes" id="UP000007978">
    <property type="component" value="Chromosome 3"/>
</dbReference>
<proteinExistence type="predicted"/>